<evidence type="ECO:0008006" key="4">
    <source>
        <dbReference type="Google" id="ProtNLM"/>
    </source>
</evidence>
<keyword evidence="3" id="KW-1185">Reference proteome</keyword>
<sequence>MTRTPIRRRVAAIAATALLALGTGVLSASPASAAPAGCPSGAACIYGGPNSSGGVTNEYWSRGVHKLYNQVGLHTVFNNQTDGWKFRLCHGWNGEDCDWTFYPGAWTDVDLTTYNSVIVTP</sequence>
<dbReference type="PROSITE" id="PS51318">
    <property type="entry name" value="TAT"/>
    <property type="match status" value="1"/>
</dbReference>
<proteinExistence type="predicted"/>
<evidence type="ECO:0000256" key="1">
    <source>
        <dbReference type="SAM" id="SignalP"/>
    </source>
</evidence>
<dbReference type="Proteomes" id="UP000629287">
    <property type="component" value="Unassembled WGS sequence"/>
</dbReference>
<organism evidence="2 3">
    <name type="scientific">Streptomyces stelliscabiei</name>
    <dbReference type="NCBI Taxonomy" id="146820"/>
    <lineage>
        <taxon>Bacteria</taxon>
        <taxon>Bacillati</taxon>
        <taxon>Actinomycetota</taxon>
        <taxon>Actinomycetes</taxon>
        <taxon>Kitasatosporales</taxon>
        <taxon>Streptomycetaceae</taxon>
        <taxon>Streptomyces</taxon>
    </lineage>
</organism>
<keyword evidence="1" id="KW-0732">Signal</keyword>
<dbReference type="EMBL" id="JADBGF010000001">
    <property type="protein sequence ID" value="MBE1597461.1"/>
    <property type="molecule type" value="Genomic_DNA"/>
</dbReference>
<dbReference type="GeneID" id="86828154"/>
<name>A0A8I0P0S0_9ACTN</name>
<feature type="chain" id="PRO_5034457342" description="Peptidase inhibitor family I36" evidence="1">
    <location>
        <begin position="34"/>
        <end position="121"/>
    </location>
</feature>
<evidence type="ECO:0000313" key="2">
    <source>
        <dbReference type="EMBL" id="MBE1597461.1"/>
    </source>
</evidence>
<feature type="signal peptide" evidence="1">
    <location>
        <begin position="1"/>
        <end position="33"/>
    </location>
</feature>
<dbReference type="OrthoDB" id="4325857at2"/>
<evidence type="ECO:0000313" key="3">
    <source>
        <dbReference type="Proteomes" id="UP000629287"/>
    </source>
</evidence>
<dbReference type="InterPro" id="IPR006311">
    <property type="entry name" value="TAT_signal"/>
</dbReference>
<dbReference type="RefSeq" id="WP_046915621.1">
    <property type="nucleotide sequence ID" value="NZ_JADBGF010000001.1"/>
</dbReference>
<protein>
    <recommendedName>
        <fullName evidence="4">Peptidase inhibitor family I36</fullName>
    </recommendedName>
</protein>
<accession>A0A8I0P0S0</accession>
<dbReference type="AlphaFoldDB" id="A0A8I0P0S0"/>
<gene>
    <name evidence="2" type="ORF">H4687_003590</name>
</gene>
<comment type="caution">
    <text evidence="2">The sequence shown here is derived from an EMBL/GenBank/DDBJ whole genome shotgun (WGS) entry which is preliminary data.</text>
</comment>
<reference evidence="2 3" key="1">
    <citation type="submission" date="2020-10" db="EMBL/GenBank/DDBJ databases">
        <title>Sequencing the genomes of 1000 actinobacteria strains.</title>
        <authorList>
            <person name="Klenk H.-P."/>
        </authorList>
    </citation>
    <scope>NUCLEOTIDE SEQUENCE [LARGE SCALE GENOMIC DNA]</scope>
    <source>
        <strain evidence="2 3">DSM 41803</strain>
    </source>
</reference>